<protein>
    <submittedName>
        <fullName evidence="1">Uncharacterized protein</fullName>
    </submittedName>
</protein>
<accession>A0A7M2T4U7</accession>
<keyword evidence="2" id="KW-1185">Reference proteome</keyword>
<dbReference type="AlphaFoldDB" id="A0A7M2T4U7"/>
<organism evidence="1 2">
    <name type="scientific">Streptomyces chromofuscus</name>
    <dbReference type="NCBI Taxonomy" id="42881"/>
    <lineage>
        <taxon>Bacteria</taxon>
        <taxon>Bacillati</taxon>
        <taxon>Actinomycetota</taxon>
        <taxon>Actinomycetes</taxon>
        <taxon>Kitasatosporales</taxon>
        <taxon>Streptomycetaceae</taxon>
        <taxon>Streptomyces</taxon>
    </lineage>
</organism>
<dbReference type="RefSeq" id="WP_194074021.1">
    <property type="nucleotide sequence ID" value="NZ_CP063374.1"/>
</dbReference>
<sequence>MIVVPMASIRRRAETARRRVAVDRRRAGATIRRELSAGVRGLLAIAVCEFADHAVKVVGGLLVHLGDAGMTAALRIVDQRQGASVLFAQLGQELGPREEDPAGQAGICMRTGLLNGQPAVAVGQGLGGDAVAGLGPMPVTLGRARSGDRDDGWIGRRPAAVFGSFQGPVGHLAFDDSGAGLPTPFG</sequence>
<dbReference type="Proteomes" id="UP000594008">
    <property type="component" value="Chromosome"/>
</dbReference>
<reference evidence="1 2" key="1">
    <citation type="submission" date="2020-10" db="EMBL/GenBank/DDBJ databases">
        <title>Streptomyces chromofuscus complate genome analysis.</title>
        <authorList>
            <person name="Anwar N."/>
        </authorList>
    </citation>
    <scope>NUCLEOTIDE SEQUENCE [LARGE SCALE GENOMIC DNA]</scope>
    <source>
        <strain evidence="1 2">DSM 40273</strain>
    </source>
</reference>
<evidence type="ECO:0000313" key="2">
    <source>
        <dbReference type="Proteomes" id="UP000594008"/>
    </source>
</evidence>
<dbReference type="KEGG" id="schf:IPT68_28880"/>
<evidence type="ECO:0000313" key="1">
    <source>
        <dbReference type="EMBL" id="QOV43690.1"/>
    </source>
</evidence>
<gene>
    <name evidence="1" type="ORF">IPT68_28880</name>
</gene>
<proteinExistence type="predicted"/>
<name>A0A7M2T4U7_STRCW</name>
<dbReference type="EMBL" id="CP063374">
    <property type="protein sequence ID" value="QOV43690.1"/>
    <property type="molecule type" value="Genomic_DNA"/>
</dbReference>